<dbReference type="RefSeq" id="WP_313274419.1">
    <property type="nucleotide sequence ID" value="NZ_JASXSX010000005.1"/>
</dbReference>
<comment type="caution">
    <text evidence="1">The sequence shown here is derived from an EMBL/GenBank/DDBJ whole genome shotgun (WGS) entry which is preliminary data.</text>
</comment>
<organism evidence="1 2">
    <name type="scientific">Gleimia hominis</name>
    <dbReference type="NCBI Taxonomy" id="595468"/>
    <lineage>
        <taxon>Bacteria</taxon>
        <taxon>Bacillati</taxon>
        <taxon>Actinomycetota</taxon>
        <taxon>Actinomycetes</taxon>
        <taxon>Actinomycetales</taxon>
        <taxon>Actinomycetaceae</taxon>
        <taxon>Gleimia</taxon>
    </lineage>
</organism>
<evidence type="ECO:0000313" key="1">
    <source>
        <dbReference type="EMBL" id="MDT3768064.1"/>
    </source>
</evidence>
<protein>
    <submittedName>
        <fullName evidence="1">Copper transporter</fullName>
    </submittedName>
</protein>
<dbReference type="Proteomes" id="UP001247542">
    <property type="component" value="Unassembled WGS sequence"/>
</dbReference>
<gene>
    <name evidence="1" type="ORF">QS713_08340</name>
</gene>
<dbReference type="EMBL" id="JASXSX010000005">
    <property type="protein sequence ID" value="MDT3768064.1"/>
    <property type="molecule type" value="Genomic_DNA"/>
</dbReference>
<sequence>MVDFRYHLVSLISVFLALALGVVLGAGPLQTPIASGLTGQVESLRETQTKTTAQIEQAHADIANRNDWIDEAARQLLPNKLKGVNVAVVSLPQTRSEDVDAVRSYIEVAGGKVNQTAALTDNWTAGGMTQFRASLSSPIAEHLSGDDLKDAGSAQIFGQALTQVLTDDSEDSKLIREMLTDKDNALVQFDQDPTKSEAILLVGPVRPEAGEEPTPTPTGPNAEPDTSMLTQLGTAIAKAPKSGVVLGQSATKDGLITVLRDEGAVVTTVDGVGSAMGNASAVLALVSAGAQARAFGQGSDVNSAMPPLP</sequence>
<accession>A0ABU3ICF5</accession>
<evidence type="ECO:0000313" key="2">
    <source>
        <dbReference type="Proteomes" id="UP001247542"/>
    </source>
</evidence>
<dbReference type="Pfam" id="PF11382">
    <property type="entry name" value="MctB"/>
    <property type="match status" value="1"/>
</dbReference>
<name>A0ABU3ICF5_9ACTO</name>
<keyword evidence="2" id="KW-1185">Reference proteome</keyword>
<reference evidence="1 2" key="1">
    <citation type="submission" date="2023-06" db="EMBL/GenBank/DDBJ databases">
        <title>Draft genome sequence of Gleimia hominis type strain CCUG 57540T.</title>
        <authorList>
            <person name="Salva-Serra F."/>
            <person name="Cardew S."/>
            <person name="Jensie Markopoulos S."/>
            <person name="Ohlen M."/>
            <person name="Inganas E."/>
            <person name="Svensson-Stadler L."/>
            <person name="Moore E.R.B."/>
        </authorList>
    </citation>
    <scope>NUCLEOTIDE SEQUENCE [LARGE SCALE GENOMIC DNA]</scope>
    <source>
        <strain evidence="1 2">CCUG 57540</strain>
    </source>
</reference>
<proteinExistence type="predicted"/>
<dbReference type="InterPro" id="IPR021522">
    <property type="entry name" value="MctB"/>
</dbReference>